<feature type="compositionally biased region" description="Basic and acidic residues" evidence="1">
    <location>
        <begin position="20"/>
        <end position="65"/>
    </location>
</feature>
<dbReference type="InterPro" id="IPR008984">
    <property type="entry name" value="SMAD_FHA_dom_sf"/>
</dbReference>
<dbReference type="Gene3D" id="2.60.200.20">
    <property type="match status" value="1"/>
</dbReference>
<feature type="compositionally biased region" description="Basic and acidic residues" evidence="1">
    <location>
        <begin position="83"/>
        <end position="110"/>
    </location>
</feature>
<dbReference type="EMBL" id="AP028920">
    <property type="protein sequence ID" value="BET00742.1"/>
    <property type="molecule type" value="Genomic_DNA"/>
</dbReference>
<gene>
    <name evidence="3" type="ORF">NTJ_13558</name>
</gene>
<evidence type="ECO:0000313" key="4">
    <source>
        <dbReference type="Proteomes" id="UP001307889"/>
    </source>
</evidence>
<dbReference type="SUPFAM" id="SSF49879">
    <property type="entry name" value="SMAD/FHA domain"/>
    <property type="match status" value="1"/>
</dbReference>
<organism evidence="3 4">
    <name type="scientific">Nesidiocoris tenuis</name>
    <dbReference type="NCBI Taxonomy" id="355587"/>
    <lineage>
        <taxon>Eukaryota</taxon>
        <taxon>Metazoa</taxon>
        <taxon>Ecdysozoa</taxon>
        <taxon>Arthropoda</taxon>
        <taxon>Hexapoda</taxon>
        <taxon>Insecta</taxon>
        <taxon>Pterygota</taxon>
        <taxon>Neoptera</taxon>
        <taxon>Paraneoptera</taxon>
        <taxon>Hemiptera</taxon>
        <taxon>Heteroptera</taxon>
        <taxon>Panheteroptera</taxon>
        <taxon>Cimicomorpha</taxon>
        <taxon>Miridae</taxon>
        <taxon>Dicyphina</taxon>
        <taxon>Nesidiocoris</taxon>
    </lineage>
</organism>
<evidence type="ECO:0000256" key="1">
    <source>
        <dbReference type="SAM" id="MobiDB-lite"/>
    </source>
</evidence>
<evidence type="ECO:0000259" key="2">
    <source>
        <dbReference type="PROSITE" id="PS50006"/>
    </source>
</evidence>
<keyword evidence="4" id="KW-1185">Reference proteome</keyword>
<dbReference type="Pfam" id="PF00498">
    <property type="entry name" value="FHA"/>
    <property type="match status" value="1"/>
</dbReference>
<proteinExistence type="predicted"/>
<reference evidence="3 4" key="1">
    <citation type="submission" date="2023-09" db="EMBL/GenBank/DDBJ databases">
        <title>Nesidiocoris tenuis whole genome shotgun sequence.</title>
        <authorList>
            <person name="Shibata T."/>
            <person name="Shimoda M."/>
            <person name="Kobayashi T."/>
            <person name="Uehara T."/>
        </authorList>
    </citation>
    <scope>NUCLEOTIDE SEQUENCE [LARGE SCALE GENOMIC DNA]</scope>
    <source>
        <strain evidence="3 4">Japan</strain>
    </source>
</reference>
<feature type="compositionally biased region" description="Basic and acidic residues" evidence="1">
    <location>
        <begin position="170"/>
        <end position="192"/>
    </location>
</feature>
<dbReference type="CDD" id="cd22718">
    <property type="entry name" value="FHA_SNIP1"/>
    <property type="match status" value="1"/>
</dbReference>
<dbReference type="PANTHER" id="PTHR23308">
    <property type="entry name" value="NUCLEAR INHIBITOR OF PROTEIN PHOSPHATASE-1"/>
    <property type="match status" value="1"/>
</dbReference>
<feature type="compositionally biased region" description="Basic and acidic residues" evidence="1">
    <location>
        <begin position="117"/>
        <end position="130"/>
    </location>
</feature>
<feature type="compositionally biased region" description="Low complexity" evidence="1">
    <location>
        <begin position="218"/>
        <end position="247"/>
    </location>
</feature>
<sequence length="474" mass="54948">MLYARRSMKESKSKCRRKHREGEPYDERWERESLHDHKDRRYADDRREIDDRRMIDDRRLVEEKHRYRPHPLDPLGNRYYRYPSEERRYRQSSLDDRRRRHNSEEKRGVRENGGGRLHGEEERRREKSGEPRLNGHHHHHHHKRKHKRRHEDDVDGLAKKKKSCRRKRDKVVVAKDPVKDQDAGKTKVDRSRSPSAPSPSPSSSSMSSPSPSPGTNNASKPVTKPSTTKAAAAPSTTAASSSAPKSSRPVTNPAPSTVTSKSSWSDEEDLPARYRNNWKRKDSDDEKDKHEESKPVVVKQEGDEKKPGESAAKPDFGLSGKLVEETNMYKGVLIKYSQPPEARMPKRRWRLYPFKGDQALPTLYIHRQSAYLIGRERKVVDIPVDHPSISKQHAVLQYRLVPYTRDDGSKGQRIRPYIIDLNSANGTYVNNQRIDPSKYVELLERDVLKFAFSSREYVLLHEHSSDGAQDDEAV</sequence>
<feature type="compositionally biased region" description="Polar residues" evidence="1">
    <location>
        <begin position="248"/>
        <end position="263"/>
    </location>
</feature>
<accession>A0ABN7BC68</accession>
<feature type="compositionally biased region" description="Basic and acidic residues" evidence="1">
    <location>
        <begin position="279"/>
        <end position="308"/>
    </location>
</feature>
<dbReference type="Proteomes" id="UP001307889">
    <property type="component" value="Chromosome 12"/>
</dbReference>
<dbReference type="InterPro" id="IPR000253">
    <property type="entry name" value="FHA_dom"/>
</dbReference>
<feature type="compositionally biased region" description="Basic residues" evidence="1">
    <location>
        <begin position="134"/>
        <end position="149"/>
    </location>
</feature>
<protein>
    <recommendedName>
        <fullName evidence="2">FHA domain-containing protein</fullName>
    </recommendedName>
</protein>
<feature type="compositionally biased region" description="Basic residues" evidence="1">
    <location>
        <begin position="159"/>
        <end position="169"/>
    </location>
</feature>
<name>A0ABN7BC68_9HEMI</name>
<evidence type="ECO:0000313" key="3">
    <source>
        <dbReference type="EMBL" id="BET00742.1"/>
    </source>
</evidence>
<feature type="region of interest" description="Disordered" evidence="1">
    <location>
        <begin position="1"/>
        <end position="317"/>
    </location>
</feature>
<feature type="domain" description="FHA" evidence="2">
    <location>
        <begin position="371"/>
        <end position="434"/>
    </location>
</feature>
<dbReference type="PROSITE" id="PS50006">
    <property type="entry name" value="FHA_DOMAIN"/>
    <property type="match status" value="1"/>
</dbReference>
<dbReference type="InterPro" id="IPR050923">
    <property type="entry name" value="Cell_Proc_Reg/RNA_Proc"/>
</dbReference>
<dbReference type="SMART" id="SM00240">
    <property type="entry name" value="FHA"/>
    <property type="match status" value="1"/>
</dbReference>